<keyword evidence="3" id="KW-1185">Reference proteome</keyword>
<comment type="caution">
    <text evidence="2">The sequence shown here is derived from an EMBL/GenBank/DDBJ whole genome shotgun (WGS) entry which is preliminary data.</text>
</comment>
<proteinExistence type="predicted"/>
<organism evidence="2 3">
    <name type="scientific">Characodon lateralis</name>
    <dbReference type="NCBI Taxonomy" id="208331"/>
    <lineage>
        <taxon>Eukaryota</taxon>
        <taxon>Metazoa</taxon>
        <taxon>Chordata</taxon>
        <taxon>Craniata</taxon>
        <taxon>Vertebrata</taxon>
        <taxon>Euteleostomi</taxon>
        <taxon>Actinopterygii</taxon>
        <taxon>Neopterygii</taxon>
        <taxon>Teleostei</taxon>
        <taxon>Neoteleostei</taxon>
        <taxon>Acanthomorphata</taxon>
        <taxon>Ovalentaria</taxon>
        <taxon>Atherinomorphae</taxon>
        <taxon>Cyprinodontiformes</taxon>
        <taxon>Goodeidae</taxon>
        <taxon>Characodon</taxon>
    </lineage>
</organism>
<feature type="compositionally biased region" description="Basic and acidic residues" evidence="1">
    <location>
        <begin position="19"/>
        <end position="29"/>
    </location>
</feature>
<evidence type="ECO:0000313" key="2">
    <source>
        <dbReference type="EMBL" id="MED6268874.1"/>
    </source>
</evidence>
<name>A0ABU7D3Z0_9TELE</name>
<dbReference type="PANTHER" id="PTHR13196">
    <property type="entry name" value="DENN DOMAIN-CONTAINING"/>
    <property type="match status" value="1"/>
</dbReference>
<feature type="region of interest" description="Disordered" evidence="1">
    <location>
        <begin position="19"/>
        <end position="44"/>
    </location>
</feature>
<dbReference type="Proteomes" id="UP001352852">
    <property type="component" value="Unassembled WGS sequence"/>
</dbReference>
<accession>A0ABU7D3Z0</accession>
<dbReference type="EMBL" id="JAHUTJ010011577">
    <property type="protein sequence ID" value="MED6268874.1"/>
    <property type="molecule type" value="Genomic_DNA"/>
</dbReference>
<sequence>MKTVYKFAKDHARMRIKEVKSRLKQKEQGENGFTTPGSVVSDDDNTAEFAFSSAAVLRDEPLRTWDAHRPVTVHFGQARPPTMLKRPSSNVSLESSCDQPQPYRSLKEVELIEGDDLGLGAESHTAPPSPVTERFSNVNLLGDVFGCQDEPECQPIHLAKSLEDLRTPKDSEQLQAKFNFQTEVATELRVSQRVISRLQQRDWKSHRKAEK</sequence>
<feature type="region of interest" description="Disordered" evidence="1">
    <location>
        <begin position="79"/>
        <end position="100"/>
    </location>
</feature>
<dbReference type="InterPro" id="IPR040032">
    <property type="entry name" value="DENND1A/B/C"/>
</dbReference>
<feature type="compositionally biased region" description="Polar residues" evidence="1">
    <location>
        <begin position="87"/>
        <end position="99"/>
    </location>
</feature>
<evidence type="ECO:0000256" key="1">
    <source>
        <dbReference type="SAM" id="MobiDB-lite"/>
    </source>
</evidence>
<evidence type="ECO:0000313" key="3">
    <source>
        <dbReference type="Proteomes" id="UP001352852"/>
    </source>
</evidence>
<protein>
    <submittedName>
        <fullName evidence="2">Uncharacterized protein</fullName>
    </submittedName>
</protein>
<gene>
    <name evidence="2" type="ORF">CHARACLAT_027152</name>
</gene>
<dbReference type="PANTHER" id="PTHR13196:SF22">
    <property type="entry name" value="DENN DOMAIN-CONTAINING PROTEIN 1A"/>
    <property type="match status" value="1"/>
</dbReference>
<reference evidence="2 3" key="1">
    <citation type="submission" date="2021-06" db="EMBL/GenBank/DDBJ databases">
        <authorList>
            <person name="Palmer J.M."/>
        </authorList>
    </citation>
    <scope>NUCLEOTIDE SEQUENCE [LARGE SCALE GENOMIC DNA]</scope>
    <source>
        <strain evidence="2 3">CL_MEX2019</strain>
        <tissue evidence="2">Muscle</tissue>
    </source>
</reference>